<dbReference type="EMBL" id="BAVR01000095">
    <property type="protein sequence ID" value="GAE90809.1"/>
    <property type="molecule type" value="Genomic_DNA"/>
</dbReference>
<protein>
    <submittedName>
        <fullName evidence="2">Cellulosome enzyme, dockerin type I</fullName>
    </submittedName>
</protein>
<organism evidence="2 3">
    <name type="scientific">Acetivibrio straminisolvens JCM 21531</name>
    <dbReference type="NCBI Taxonomy" id="1294263"/>
    <lineage>
        <taxon>Bacteria</taxon>
        <taxon>Bacillati</taxon>
        <taxon>Bacillota</taxon>
        <taxon>Clostridia</taxon>
        <taxon>Eubacteriales</taxon>
        <taxon>Oscillospiraceae</taxon>
        <taxon>Acetivibrio</taxon>
    </lineage>
</organism>
<sequence>MNFALMLDKTFKDIAFNMVEKKFYITAGDNQIYVYNYQDFTMVNTVSSIGEISKLFYVGGKLCALSRNANGRPMFEVIEELKIKYGDVNNDGKINSTDIMYLKGHLLRKSGYKLEGYGLLAADVDGDGLVTSLDLSYLKRYILRKISDFPANNK</sequence>
<reference evidence="2" key="1">
    <citation type="journal article" date="2014" name="Genome Announc.">
        <title>Draft Genome Sequence of Clostridium straminisolvens Strain JCM 21531T, Isolated from a Cellulose-Degrading Bacterial Community.</title>
        <authorList>
            <person name="Yuki M."/>
            <person name="Oshima K."/>
            <person name="Suda W."/>
            <person name="Sakamoto M."/>
            <person name="Kitamura K."/>
            <person name="Iida T."/>
            <person name="Hattori M."/>
            <person name="Ohkuma M."/>
        </authorList>
    </citation>
    <scope>NUCLEOTIDE SEQUENCE [LARGE SCALE GENOMIC DNA]</scope>
    <source>
        <strain evidence="2">JCM 21531</strain>
    </source>
</reference>
<dbReference type="InterPro" id="IPR018247">
    <property type="entry name" value="EF_Hand_1_Ca_BS"/>
</dbReference>
<dbReference type="GO" id="GO:0004553">
    <property type="term" value="F:hydrolase activity, hydrolyzing O-glycosyl compounds"/>
    <property type="evidence" value="ECO:0007669"/>
    <property type="project" value="InterPro"/>
</dbReference>
<comment type="caution">
    <text evidence="2">The sequence shown here is derived from an EMBL/GenBank/DDBJ whole genome shotgun (WGS) entry which is preliminary data.</text>
</comment>
<accession>W4VDH4</accession>
<dbReference type="GO" id="GO:0000272">
    <property type="term" value="P:polysaccharide catabolic process"/>
    <property type="evidence" value="ECO:0007669"/>
    <property type="project" value="InterPro"/>
</dbReference>
<dbReference type="CDD" id="cd14256">
    <property type="entry name" value="Dockerin_I"/>
    <property type="match status" value="1"/>
</dbReference>
<dbReference type="OrthoDB" id="2080974at2"/>
<dbReference type="InterPro" id="IPR016134">
    <property type="entry name" value="Dockerin_dom"/>
</dbReference>
<dbReference type="STRING" id="1294263.JCM21531_4449"/>
<dbReference type="Pfam" id="PF00404">
    <property type="entry name" value="Dockerin_1"/>
    <property type="match status" value="1"/>
</dbReference>
<dbReference type="PROSITE" id="PS51766">
    <property type="entry name" value="DOCKERIN"/>
    <property type="match status" value="1"/>
</dbReference>
<gene>
    <name evidence="2" type="ORF">JCM21531_4449</name>
</gene>
<dbReference type="SUPFAM" id="SSF75011">
    <property type="entry name" value="3-carboxy-cis,cis-mucoante lactonizing enzyme"/>
    <property type="match status" value="1"/>
</dbReference>
<dbReference type="InterPro" id="IPR002105">
    <property type="entry name" value="Dockerin_1_rpt"/>
</dbReference>
<dbReference type="SUPFAM" id="SSF63446">
    <property type="entry name" value="Type I dockerin domain"/>
    <property type="match status" value="1"/>
</dbReference>
<keyword evidence="3" id="KW-1185">Reference proteome</keyword>
<feature type="domain" description="Dockerin" evidence="1">
    <location>
        <begin position="81"/>
        <end position="151"/>
    </location>
</feature>
<dbReference type="Proteomes" id="UP000019109">
    <property type="component" value="Unassembled WGS sequence"/>
</dbReference>
<dbReference type="InterPro" id="IPR036439">
    <property type="entry name" value="Dockerin_dom_sf"/>
</dbReference>
<evidence type="ECO:0000259" key="1">
    <source>
        <dbReference type="PROSITE" id="PS51766"/>
    </source>
</evidence>
<dbReference type="PROSITE" id="PS00018">
    <property type="entry name" value="EF_HAND_1"/>
    <property type="match status" value="2"/>
</dbReference>
<name>W4VDH4_9FIRM</name>
<proteinExistence type="predicted"/>
<evidence type="ECO:0000313" key="3">
    <source>
        <dbReference type="Proteomes" id="UP000019109"/>
    </source>
</evidence>
<dbReference type="Gene3D" id="1.10.1330.10">
    <property type="entry name" value="Dockerin domain"/>
    <property type="match status" value="1"/>
</dbReference>
<dbReference type="AlphaFoldDB" id="W4VDH4"/>
<evidence type="ECO:0000313" key="2">
    <source>
        <dbReference type="EMBL" id="GAE90809.1"/>
    </source>
</evidence>